<feature type="transmembrane region" description="Helical" evidence="2">
    <location>
        <begin position="106"/>
        <end position="127"/>
    </location>
</feature>
<keyword evidence="2" id="KW-1133">Transmembrane helix</keyword>
<sequence length="316" mass="33052">MSAPTPPPAGPPAVPPAPGTGSPERRADVIHDIGFRHYAGERFGRGWIVRSLLVDTVRGVFGIGRPARTKVMPWVLVGILLLPPAIIALSVLLTGGNELPMSYTEFLGQFQLPLTLFVAGAAPYAVSRDLRHGVMPLYLSRPMVRTDYVLARLGGLVIALFAVMALPQTLLMVGALLAELPVGDQLVGWAGGLLASALLALLLGVVGLAIAAFTPRRGLGVAAIVTILLVVTGVSFALSGIALDQGADELAVLGGAIDPYRLVDGLAVWILGVDSTIPEFAVTQAWQGGLFALTYIAAIAAFGGLLMLRYRKAARL</sequence>
<dbReference type="EMBL" id="BJYK01000006">
    <property type="protein sequence ID" value="GEN80398.1"/>
    <property type="molecule type" value="Genomic_DNA"/>
</dbReference>
<accession>A0A511YYX5</accession>
<dbReference type="RefSeq" id="WP_052113802.1">
    <property type="nucleotide sequence ID" value="NZ_BJYK01000006.1"/>
</dbReference>
<proteinExistence type="predicted"/>
<reference evidence="3 4" key="1">
    <citation type="submission" date="2019-07" db="EMBL/GenBank/DDBJ databases">
        <title>Whole genome shotgun sequence of Actinotalea fermentans NBRC 105374.</title>
        <authorList>
            <person name="Hosoyama A."/>
            <person name="Uohara A."/>
            <person name="Ohji S."/>
            <person name="Ichikawa N."/>
        </authorList>
    </citation>
    <scope>NUCLEOTIDE SEQUENCE [LARGE SCALE GENOMIC DNA]</scope>
    <source>
        <strain evidence="3 4">NBRC 105374</strain>
    </source>
</reference>
<keyword evidence="2" id="KW-0472">Membrane</keyword>
<comment type="caution">
    <text evidence="3">The sequence shown here is derived from an EMBL/GenBank/DDBJ whole genome shotgun (WGS) entry which is preliminary data.</text>
</comment>
<protein>
    <submittedName>
        <fullName evidence="3">Uncharacterized protein</fullName>
    </submittedName>
</protein>
<evidence type="ECO:0000256" key="1">
    <source>
        <dbReference type="SAM" id="MobiDB-lite"/>
    </source>
</evidence>
<name>A0A511YYX5_9CELL</name>
<feature type="transmembrane region" description="Helical" evidence="2">
    <location>
        <begin position="285"/>
        <end position="308"/>
    </location>
</feature>
<dbReference type="OrthoDB" id="5495463at2"/>
<dbReference type="Proteomes" id="UP000321484">
    <property type="component" value="Unassembled WGS sequence"/>
</dbReference>
<evidence type="ECO:0000256" key="2">
    <source>
        <dbReference type="SAM" id="Phobius"/>
    </source>
</evidence>
<feature type="compositionally biased region" description="Pro residues" evidence="1">
    <location>
        <begin position="1"/>
        <end position="18"/>
    </location>
</feature>
<feature type="transmembrane region" description="Helical" evidence="2">
    <location>
        <begin position="74"/>
        <end position="94"/>
    </location>
</feature>
<feature type="transmembrane region" description="Helical" evidence="2">
    <location>
        <begin position="219"/>
        <end position="243"/>
    </location>
</feature>
<evidence type="ECO:0000313" key="4">
    <source>
        <dbReference type="Proteomes" id="UP000321484"/>
    </source>
</evidence>
<gene>
    <name evidence="3" type="ORF">AFE02nite_21320</name>
</gene>
<evidence type="ECO:0000313" key="3">
    <source>
        <dbReference type="EMBL" id="GEN80398.1"/>
    </source>
</evidence>
<dbReference type="AlphaFoldDB" id="A0A511YYX5"/>
<organism evidence="3 4">
    <name type="scientific">Actinotalea fermentans</name>
    <dbReference type="NCBI Taxonomy" id="43671"/>
    <lineage>
        <taxon>Bacteria</taxon>
        <taxon>Bacillati</taxon>
        <taxon>Actinomycetota</taxon>
        <taxon>Actinomycetes</taxon>
        <taxon>Micrococcales</taxon>
        <taxon>Cellulomonadaceae</taxon>
        <taxon>Actinotalea</taxon>
    </lineage>
</organism>
<feature type="transmembrane region" description="Helical" evidence="2">
    <location>
        <begin position="186"/>
        <end position="212"/>
    </location>
</feature>
<feature type="region of interest" description="Disordered" evidence="1">
    <location>
        <begin position="1"/>
        <end position="25"/>
    </location>
</feature>
<keyword evidence="4" id="KW-1185">Reference proteome</keyword>
<keyword evidence="2" id="KW-0812">Transmembrane</keyword>
<feature type="transmembrane region" description="Helical" evidence="2">
    <location>
        <begin position="148"/>
        <end position="166"/>
    </location>
</feature>